<keyword evidence="2" id="KW-0378">Hydrolase</keyword>
<accession>A0A7Y2L5N6</accession>
<dbReference type="SUPFAM" id="SSF56281">
    <property type="entry name" value="Metallo-hydrolase/oxidoreductase"/>
    <property type="match status" value="1"/>
</dbReference>
<dbReference type="InterPro" id="IPR052533">
    <property type="entry name" value="WalJ/YycJ-like"/>
</dbReference>
<sequence>MKFCSLRSGSSGNAIYIGYKDVHLLVDAGLTGRTIEKALLNIGVHPEQISAILITHEHKDHILGAGVLSRRYDIPIYANKATWEAMERNVKEIKEENRLYFVTGEEFEIGEIKIKPFKKPHDAAEPVGFSFKAGGKKISIATDLGYMTRGVAYNLMESDLILLEANHDVKMLTTGPYPWPLKKRILSDVGHLSNEAAGETLVKLFKMKMIGMAFLGHLSQVNNTPELAFFTVTNMLKKWGIKSKIGMALRNIESELIEI</sequence>
<dbReference type="InterPro" id="IPR036866">
    <property type="entry name" value="RibonucZ/Hydroxyglut_hydro"/>
</dbReference>
<dbReference type="InterPro" id="IPR001279">
    <property type="entry name" value="Metallo-B-lactamas"/>
</dbReference>
<name>A0A7Y2L5N6_9THEO</name>
<feature type="domain" description="Metallo-beta-lactamase" evidence="1">
    <location>
        <begin position="11"/>
        <end position="189"/>
    </location>
</feature>
<dbReference type="PANTHER" id="PTHR47619:SF1">
    <property type="entry name" value="EXODEOXYRIBONUCLEASE WALJ"/>
    <property type="match status" value="1"/>
</dbReference>
<organism evidence="2 3">
    <name type="scientific">Caldanaerobacter subterraneus</name>
    <dbReference type="NCBI Taxonomy" id="911092"/>
    <lineage>
        <taxon>Bacteria</taxon>
        <taxon>Bacillati</taxon>
        <taxon>Bacillota</taxon>
        <taxon>Clostridia</taxon>
        <taxon>Thermoanaerobacterales</taxon>
        <taxon>Thermoanaerobacteraceae</taxon>
        <taxon>Caldanaerobacter</taxon>
    </lineage>
</organism>
<evidence type="ECO:0000259" key="1">
    <source>
        <dbReference type="SMART" id="SM00849"/>
    </source>
</evidence>
<dbReference type="Pfam" id="PF12706">
    <property type="entry name" value="Lactamase_B_2"/>
    <property type="match status" value="1"/>
</dbReference>
<dbReference type="SMART" id="SM00849">
    <property type="entry name" value="Lactamase_B"/>
    <property type="match status" value="1"/>
</dbReference>
<reference evidence="2 3" key="1">
    <citation type="submission" date="2020-04" db="EMBL/GenBank/DDBJ databases">
        <title>Draft genome sequence of Caldanaerobacter sunterraneus. strain 1523vc isolated from Griffin hot spring, Kamchatka, Russia.</title>
        <authorList>
            <person name="Toshchakov S.V."/>
            <person name="Podosokorskaya O.A."/>
            <person name="Kublanov I.V."/>
            <person name="Korzhenkov A."/>
            <person name="Patrushev M.V."/>
        </authorList>
    </citation>
    <scope>NUCLEOTIDE SEQUENCE [LARGE SCALE GENOMIC DNA]</scope>
    <source>
        <strain evidence="2 3">1523vc</strain>
    </source>
</reference>
<dbReference type="AlphaFoldDB" id="A0A7Y2L5N6"/>
<dbReference type="GO" id="GO:0016787">
    <property type="term" value="F:hydrolase activity"/>
    <property type="evidence" value="ECO:0007669"/>
    <property type="project" value="UniProtKB-KW"/>
</dbReference>
<gene>
    <name evidence="2" type="ORF">HKI81_00375</name>
</gene>
<comment type="caution">
    <text evidence="2">The sequence shown here is derived from an EMBL/GenBank/DDBJ whole genome shotgun (WGS) entry which is preliminary data.</text>
</comment>
<dbReference type="EMBL" id="JABEQB010000001">
    <property type="protein sequence ID" value="NNG65715.1"/>
    <property type="molecule type" value="Genomic_DNA"/>
</dbReference>
<evidence type="ECO:0000313" key="2">
    <source>
        <dbReference type="EMBL" id="NNG65715.1"/>
    </source>
</evidence>
<proteinExistence type="predicted"/>
<dbReference type="Gene3D" id="3.60.15.10">
    <property type="entry name" value="Ribonuclease Z/Hydroxyacylglutathione hydrolase-like"/>
    <property type="match status" value="1"/>
</dbReference>
<protein>
    <submittedName>
        <fullName evidence="2">MBL fold metallo-hydrolase</fullName>
    </submittedName>
</protein>
<dbReference type="Proteomes" id="UP000529861">
    <property type="component" value="Unassembled WGS sequence"/>
</dbReference>
<dbReference type="RefSeq" id="WP_170269883.1">
    <property type="nucleotide sequence ID" value="NZ_JABEQB010000001.1"/>
</dbReference>
<dbReference type="PANTHER" id="PTHR47619">
    <property type="entry name" value="METALLO-HYDROLASE YYCJ-RELATED"/>
    <property type="match status" value="1"/>
</dbReference>
<evidence type="ECO:0000313" key="3">
    <source>
        <dbReference type="Proteomes" id="UP000529861"/>
    </source>
</evidence>